<dbReference type="InterPro" id="IPR008189">
    <property type="entry name" value="rRNA_ssu_MeTfrase_I"/>
</dbReference>
<dbReference type="EC" id="2.1.1.198" evidence="6"/>
<dbReference type="InterPro" id="IPR035996">
    <property type="entry name" value="4pyrrol_Methylase_sf"/>
</dbReference>
<keyword evidence="1 6" id="KW-0963">Cytoplasm</keyword>
<dbReference type="Pfam" id="PF00590">
    <property type="entry name" value="TP_methylase"/>
    <property type="match status" value="1"/>
</dbReference>
<dbReference type="InterPro" id="IPR000878">
    <property type="entry name" value="4pyrrol_Mease"/>
</dbReference>
<dbReference type="InterPro" id="IPR014776">
    <property type="entry name" value="4pyrrole_Mease_sub2"/>
</dbReference>
<dbReference type="GO" id="GO:0005737">
    <property type="term" value="C:cytoplasm"/>
    <property type="evidence" value="ECO:0007669"/>
    <property type="project" value="UniProtKB-SubCell"/>
</dbReference>
<evidence type="ECO:0000256" key="4">
    <source>
        <dbReference type="ARBA" id="ARBA00022679"/>
    </source>
</evidence>
<dbReference type="PANTHER" id="PTHR46111">
    <property type="entry name" value="RIBOSOMAL RNA SMALL SUBUNIT METHYLTRANSFERASE I"/>
    <property type="match status" value="1"/>
</dbReference>
<dbReference type="EMBL" id="MGJZ01000003">
    <property type="protein sequence ID" value="OGN17854.1"/>
    <property type="molecule type" value="Genomic_DNA"/>
</dbReference>
<evidence type="ECO:0000256" key="5">
    <source>
        <dbReference type="ARBA" id="ARBA00022691"/>
    </source>
</evidence>
<sequence length="237" mass="26279">MAKLFIVATPIGNLADISLRAITVLSNADLILAEDTRVTRTLLEHYNIKKEMLVYHQHSNPATIRKIISLLRSGKNLALVSDAGTPGINDPGNFLIQEVLKELPDLAVVPVPGANAAIAALSISGFPTDRFTYLGFPPHKKGRQIFFKRIGEIEHAVVLYESKFRILKTLEALALLGRPLVVCREITKQFETVYRLPVRQAGGTAEDIKMKLHDKNLLGEFVIVVGPKPRKIKNDEE</sequence>
<evidence type="ECO:0000256" key="1">
    <source>
        <dbReference type="ARBA" id="ARBA00022490"/>
    </source>
</evidence>
<organism evidence="8 9">
    <name type="scientific">Candidatus Yanofskybacteria bacterium RIFCSPHIGHO2_02_FULL_50_12</name>
    <dbReference type="NCBI Taxonomy" id="1802685"/>
    <lineage>
        <taxon>Bacteria</taxon>
        <taxon>Candidatus Yanofskyibacteriota</taxon>
    </lineage>
</organism>
<keyword evidence="4 6" id="KW-0808">Transferase</keyword>
<dbReference type="GO" id="GO:0070677">
    <property type="term" value="F:rRNA (cytosine-2'-O-)-methyltransferase activity"/>
    <property type="evidence" value="ECO:0007669"/>
    <property type="project" value="UniProtKB-UniRule"/>
</dbReference>
<dbReference type="AlphaFoldDB" id="A0A1F8FXF5"/>
<evidence type="ECO:0000313" key="9">
    <source>
        <dbReference type="Proteomes" id="UP000178117"/>
    </source>
</evidence>
<keyword evidence="3 6" id="KW-0489">Methyltransferase</keyword>
<accession>A0A1F8FXF5</accession>
<evidence type="ECO:0000256" key="3">
    <source>
        <dbReference type="ARBA" id="ARBA00022603"/>
    </source>
</evidence>
<dbReference type="STRING" id="1802685.A3C88_02070"/>
<dbReference type="HAMAP" id="MF_01877">
    <property type="entry name" value="16SrRNA_methyltr_I"/>
    <property type="match status" value="1"/>
</dbReference>
<comment type="function">
    <text evidence="6">Catalyzes the 2'-O-methylation of the ribose of cytidine 1402 (C1402) in 16S rRNA.</text>
</comment>
<comment type="similarity">
    <text evidence="6">Belongs to the methyltransferase superfamily. RsmI family.</text>
</comment>
<dbReference type="SUPFAM" id="SSF53790">
    <property type="entry name" value="Tetrapyrrole methylase"/>
    <property type="match status" value="1"/>
</dbReference>
<keyword evidence="5 6" id="KW-0949">S-adenosyl-L-methionine</keyword>
<dbReference type="CDD" id="cd11648">
    <property type="entry name" value="RsmI"/>
    <property type="match status" value="1"/>
</dbReference>
<evidence type="ECO:0000256" key="6">
    <source>
        <dbReference type="HAMAP-Rule" id="MF_01877"/>
    </source>
</evidence>
<dbReference type="PANTHER" id="PTHR46111:SF1">
    <property type="entry name" value="RIBOSOMAL RNA SMALL SUBUNIT METHYLTRANSFERASE I"/>
    <property type="match status" value="1"/>
</dbReference>
<name>A0A1F8FXF5_9BACT</name>
<evidence type="ECO:0000259" key="7">
    <source>
        <dbReference type="Pfam" id="PF00590"/>
    </source>
</evidence>
<protein>
    <recommendedName>
        <fullName evidence="6">Ribosomal RNA small subunit methyltransferase I</fullName>
        <ecNumber evidence="6">2.1.1.198</ecNumber>
    </recommendedName>
    <alternativeName>
        <fullName evidence="6">16S rRNA 2'-O-ribose C1402 methyltransferase</fullName>
    </alternativeName>
    <alternativeName>
        <fullName evidence="6">rRNA (cytidine-2'-O-)-methyltransferase RsmI</fullName>
    </alternativeName>
</protein>
<gene>
    <name evidence="6" type="primary">rsmI</name>
    <name evidence="8" type="ORF">A3C88_02070</name>
</gene>
<evidence type="ECO:0000256" key="2">
    <source>
        <dbReference type="ARBA" id="ARBA00022552"/>
    </source>
</evidence>
<dbReference type="InterPro" id="IPR014777">
    <property type="entry name" value="4pyrrole_Mease_sub1"/>
</dbReference>
<dbReference type="NCBIfam" id="TIGR00096">
    <property type="entry name" value="16S rRNA (cytidine(1402)-2'-O)-methyltransferase"/>
    <property type="match status" value="1"/>
</dbReference>
<comment type="subcellular location">
    <subcellularLocation>
        <location evidence="6">Cytoplasm</location>
    </subcellularLocation>
</comment>
<comment type="catalytic activity">
    <reaction evidence="6">
        <text>cytidine(1402) in 16S rRNA + S-adenosyl-L-methionine = 2'-O-methylcytidine(1402) in 16S rRNA + S-adenosyl-L-homocysteine + H(+)</text>
        <dbReference type="Rhea" id="RHEA:42924"/>
        <dbReference type="Rhea" id="RHEA-COMP:10285"/>
        <dbReference type="Rhea" id="RHEA-COMP:10286"/>
        <dbReference type="ChEBI" id="CHEBI:15378"/>
        <dbReference type="ChEBI" id="CHEBI:57856"/>
        <dbReference type="ChEBI" id="CHEBI:59789"/>
        <dbReference type="ChEBI" id="CHEBI:74495"/>
        <dbReference type="ChEBI" id="CHEBI:82748"/>
        <dbReference type="EC" id="2.1.1.198"/>
    </reaction>
</comment>
<dbReference type="FunFam" id="3.40.1010.10:FF:000007">
    <property type="entry name" value="Ribosomal RNA small subunit methyltransferase I"/>
    <property type="match status" value="1"/>
</dbReference>
<dbReference type="Gene3D" id="3.40.1010.10">
    <property type="entry name" value="Cobalt-precorrin-4 Transmethylase, Domain 1"/>
    <property type="match status" value="1"/>
</dbReference>
<proteinExistence type="inferred from homology"/>
<dbReference type="PROSITE" id="PS01296">
    <property type="entry name" value="RSMI"/>
    <property type="match status" value="1"/>
</dbReference>
<feature type="domain" description="Tetrapyrrole methylase" evidence="7">
    <location>
        <begin position="3"/>
        <end position="200"/>
    </location>
</feature>
<dbReference type="Gene3D" id="3.30.950.10">
    <property type="entry name" value="Methyltransferase, Cobalt-precorrin-4 Transmethylase, Domain 2"/>
    <property type="match status" value="1"/>
</dbReference>
<reference evidence="8 9" key="1">
    <citation type="journal article" date="2016" name="Nat. Commun.">
        <title>Thousands of microbial genomes shed light on interconnected biogeochemical processes in an aquifer system.</title>
        <authorList>
            <person name="Anantharaman K."/>
            <person name="Brown C.T."/>
            <person name="Hug L.A."/>
            <person name="Sharon I."/>
            <person name="Castelle C.J."/>
            <person name="Probst A.J."/>
            <person name="Thomas B.C."/>
            <person name="Singh A."/>
            <person name="Wilkins M.J."/>
            <person name="Karaoz U."/>
            <person name="Brodie E.L."/>
            <person name="Williams K.H."/>
            <person name="Hubbard S.S."/>
            <person name="Banfield J.F."/>
        </authorList>
    </citation>
    <scope>NUCLEOTIDE SEQUENCE [LARGE SCALE GENOMIC DNA]</scope>
</reference>
<dbReference type="PIRSF" id="PIRSF005917">
    <property type="entry name" value="MTase_YraL"/>
    <property type="match status" value="1"/>
</dbReference>
<comment type="caution">
    <text evidence="8">The sequence shown here is derived from an EMBL/GenBank/DDBJ whole genome shotgun (WGS) entry which is preliminary data.</text>
</comment>
<dbReference type="InterPro" id="IPR018063">
    <property type="entry name" value="SAM_MeTrfase_RsmI_CS"/>
</dbReference>
<dbReference type="Proteomes" id="UP000178117">
    <property type="component" value="Unassembled WGS sequence"/>
</dbReference>
<evidence type="ECO:0000313" key="8">
    <source>
        <dbReference type="EMBL" id="OGN17854.1"/>
    </source>
</evidence>
<keyword evidence="2 6" id="KW-0698">rRNA processing</keyword>